<comment type="caution">
    <text evidence="1">The sequence shown here is derived from an EMBL/GenBank/DDBJ whole genome shotgun (WGS) entry which is preliminary data.</text>
</comment>
<dbReference type="RefSeq" id="WP_187808220.1">
    <property type="nucleotide sequence ID" value="NZ_LZEU01000001.1"/>
</dbReference>
<protein>
    <submittedName>
        <fullName evidence="1">TIGR02444 family protein</fullName>
    </submittedName>
</protein>
<dbReference type="Proteomes" id="UP000744555">
    <property type="component" value="Unassembled WGS sequence"/>
</dbReference>
<evidence type="ECO:0000313" key="2">
    <source>
        <dbReference type="Proteomes" id="UP000744555"/>
    </source>
</evidence>
<organism evidence="1 2">
    <name type="scientific">Aquipseudomonas alcaligenes</name>
    <name type="common">Pseudomonas alcaligenes</name>
    <dbReference type="NCBI Taxonomy" id="43263"/>
    <lineage>
        <taxon>Bacteria</taxon>
        <taxon>Pseudomonadati</taxon>
        <taxon>Pseudomonadota</taxon>
        <taxon>Gammaproteobacteria</taxon>
        <taxon>Pseudomonadales</taxon>
        <taxon>Pseudomonadaceae</taxon>
        <taxon>Aquipseudomonas</taxon>
    </lineage>
</organism>
<gene>
    <name evidence="1" type="ORF">A9179_21110</name>
</gene>
<sequence>MPSDLWSFASCCYARPGVEAACLQLQAQGADVCLLLCGLWLEQRGVDCSDERRQQLVAISEPWQRQVICPLRELRQGWRAAAQLDAVQLRLREQIKAMELEAERELLARLERLAGDWPTRADQQSAWLEALSGVAATTCRDALQLLRAAATPT</sequence>
<dbReference type="EMBL" id="LZEU01000001">
    <property type="protein sequence ID" value="MBC9252772.1"/>
    <property type="molecule type" value="Genomic_DNA"/>
</dbReference>
<proteinExistence type="predicted"/>
<reference evidence="1 2" key="1">
    <citation type="submission" date="2016-06" db="EMBL/GenBank/DDBJ databases">
        <authorList>
            <person name="Ramos C."/>
            <person name="Pintado A."/>
            <person name="Crespo-Gomez J.I."/>
        </authorList>
    </citation>
    <scope>NUCLEOTIDE SEQUENCE [LARGE SCALE GENOMIC DNA]</scope>
    <source>
        <strain evidence="1 2">AVO110</strain>
    </source>
</reference>
<accession>A0ABR7S6W1</accession>
<dbReference type="NCBIfam" id="TIGR02444">
    <property type="entry name" value="TIGR02444 family protein"/>
    <property type="match status" value="1"/>
</dbReference>
<dbReference type="Pfam" id="PF09523">
    <property type="entry name" value="DUF2390"/>
    <property type="match status" value="1"/>
</dbReference>
<dbReference type="InterPro" id="IPR012659">
    <property type="entry name" value="CHP02444"/>
</dbReference>
<name>A0ABR7S6W1_AQUAC</name>
<evidence type="ECO:0000313" key="1">
    <source>
        <dbReference type="EMBL" id="MBC9252772.1"/>
    </source>
</evidence>
<keyword evidence="2" id="KW-1185">Reference proteome</keyword>